<name>A0A1V9Y8J7_9STRA</name>
<proteinExistence type="predicted"/>
<comment type="caution">
    <text evidence="2">The sequence shown here is derived from an EMBL/GenBank/DDBJ whole genome shotgun (WGS) entry which is preliminary data.</text>
</comment>
<feature type="domain" description="WRKY19-like zinc finger" evidence="1">
    <location>
        <begin position="205"/>
        <end position="228"/>
    </location>
</feature>
<reference evidence="2 3" key="1">
    <citation type="journal article" date="2014" name="Genome Biol. Evol.">
        <title>The secreted proteins of Achlya hypogyna and Thraustotheca clavata identify the ancestral oomycete secretome and reveal gene acquisitions by horizontal gene transfer.</title>
        <authorList>
            <person name="Misner I."/>
            <person name="Blouin N."/>
            <person name="Leonard G."/>
            <person name="Richards T.A."/>
            <person name="Lane C.E."/>
        </authorList>
    </citation>
    <scope>NUCLEOTIDE SEQUENCE [LARGE SCALE GENOMIC DNA]</scope>
    <source>
        <strain evidence="2 3">ATCC 34112</strain>
    </source>
</reference>
<accession>A0A1V9Y8J7</accession>
<dbReference type="OrthoDB" id="158763at2759"/>
<dbReference type="PANTHER" id="PTHR31827:SF1">
    <property type="entry name" value="EMB|CAB89363.1"/>
    <property type="match status" value="1"/>
</dbReference>
<evidence type="ECO:0000313" key="2">
    <source>
        <dbReference type="EMBL" id="OQR82055.1"/>
    </source>
</evidence>
<dbReference type="AlphaFoldDB" id="A0A1V9Y8J7"/>
<organism evidence="2 3">
    <name type="scientific">Thraustotheca clavata</name>
    <dbReference type="NCBI Taxonomy" id="74557"/>
    <lineage>
        <taxon>Eukaryota</taxon>
        <taxon>Sar</taxon>
        <taxon>Stramenopiles</taxon>
        <taxon>Oomycota</taxon>
        <taxon>Saprolegniomycetes</taxon>
        <taxon>Saprolegniales</taxon>
        <taxon>Achlyaceae</taxon>
        <taxon>Thraustotheca</taxon>
    </lineage>
</organism>
<dbReference type="Pfam" id="PF24906">
    <property type="entry name" value="Zf_WRKY19"/>
    <property type="match status" value="4"/>
</dbReference>
<gene>
    <name evidence="2" type="ORF">THRCLA_11171</name>
</gene>
<dbReference type="InterPro" id="IPR056866">
    <property type="entry name" value="Znf_WRKY19"/>
</dbReference>
<dbReference type="STRING" id="74557.A0A1V9Y8J7"/>
<feature type="domain" description="WRKY19-like zinc finger" evidence="1">
    <location>
        <begin position="110"/>
        <end position="132"/>
    </location>
</feature>
<protein>
    <recommendedName>
        <fullName evidence="1">WRKY19-like zinc finger domain-containing protein</fullName>
    </recommendedName>
</protein>
<feature type="domain" description="WRKY19-like zinc finger" evidence="1">
    <location>
        <begin position="229"/>
        <end position="250"/>
    </location>
</feature>
<dbReference type="EMBL" id="JNBS01004846">
    <property type="protein sequence ID" value="OQR82055.1"/>
    <property type="molecule type" value="Genomic_DNA"/>
</dbReference>
<dbReference type="Proteomes" id="UP000243217">
    <property type="component" value="Unassembled WGS sequence"/>
</dbReference>
<evidence type="ECO:0000313" key="3">
    <source>
        <dbReference type="Proteomes" id="UP000243217"/>
    </source>
</evidence>
<feature type="domain" description="WRKY19-like zinc finger" evidence="1">
    <location>
        <begin position="133"/>
        <end position="156"/>
    </location>
</feature>
<dbReference type="PANTHER" id="PTHR31827">
    <property type="entry name" value="EMB|CAB89363.1"/>
    <property type="match status" value="1"/>
</dbReference>
<keyword evidence="3" id="KW-1185">Reference proteome</keyword>
<sequence>METPTHSTRSVLRPSLTPTKLLTSPRILPSFQRFLSTPSPVWSPKLNPFLNPMEPTCKQYAGERCARLGCTRYAKISQLCLQHIREIMTPHTLSRAATPSSAEKAKHVNRRCKYENCEKYALAGGYCIGHGGGKRCQEPNCHTIAQSGGFCKFHGGGTRCREAGCTRIAKRKGVCKEHGGRHLCKIDGCQKCAHKSGLCVAHGGGRKCSVDGCTKIAQGKGICYTHGGGKRCAVESCNHAARRGGYCITHTNRST</sequence>
<evidence type="ECO:0000259" key="1">
    <source>
        <dbReference type="Pfam" id="PF24906"/>
    </source>
</evidence>